<gene>
    <name evidence="16" type="ORF">A8V01_07795</name>
</gene>
<name>A0A2K2FW88_9SPHN</name>
<evidence type="ECO:0000256" key="11">
    <source>
        <dbReference type="RuleBase" id="RU003357"/>
    </source>
</evidence>
<dbReference type="InterPro" id="IPR036942">
    <property type="entry name" value="Beta-barrel_TonB_sf"/>
</dbReference>
<keyword evidence="2 9" id="KW-0813">Transport</keyword>
<evidence type="ECO:0000256" key="1">
    <source>
        <dbReference type="ARBA" id="ARBA00004571"/>
    </source>
</evidence>
<comment type="subcellular location">
    <subcellularLocation>
        <location evidence="1 9">Cell outer membrane</location>
        <topology evidence="1 9">Multi-pass membrane protein</topology>
    </subcellularLocation>
</comment>
<evidence type="ECO:0000313" key="17">
    <source>
        <dbReference type="Proteomes" id="UP000236327"/>
    </source>
</evidence>
<dbReference type="PROSITE" id="PS52016">
    <property type="entry name" value="TONB_DEPENDENT_REC_3"/>
    <property type="match status" value="1"/>
</dbReference>
<dbReference type="PANTHER" id="PTHR47234">
    <property type="match status" value="1"/>
</dbReference>
<accession>A0A2K2FW88</accession>
<dbReference type="Gene3D" id="2.40.170.20">
    <property type="entry name" value="TonB-dependent receptor, beta-barrel domain"/>
    <property type="match status" value="1"/>
</dbReference>
<feature type="domain" description="TonB-dependent receptor-like beta-barrel" evidence="14">
    <location>
        <begin position="401"/>
        <end position="965"/>
    </location>
</feature>
<evidence type="ECO:0000313" key="16">
    <source>
        <dbReference type="EMBL" id="PNU03034.1"/>
    </source>
</evidence>
<evidence type="ECO:0000256" key="4">
    <source>
        <dbReference type="ARBA" id="ARBA00022692"/>
    </source>
</evidence>
<dbReference type="InterPro" id="IPR000531">
    <property type="entry name" value="Beta-barrel_TonB"/>
</dbReference>
<evidence type="ECO:0000259" key="14">
    <source>
        <dbReference type="Pfam" id="PF00593"/>
    </source>
</evidence>
<dbReference type="AlphaFoldDB" id="A0A2K2FW88"/>
<dbReference type="Pfam" id="PF00593">
    <property type="entry name" value="TonB_dep_Rec_b-barrel"/>
    <property type="match status" value="1"/>
</dbReference>
<keyword evidence="7 9" id="KW-0472">Membrane</keyword>
<keyword evidence="6 10" id="KW-0798">TonB box</keyword>
<protein>
    <submittedName>
        <fullName evidence="16">TonB-dependent receptor</fullName>
    </submittedName>
</protein>
<evidence type="ECO:0000259" key="15">
    <source>
        <dbReference type="Pfam" id="PF07715"/>
    </source>
</evidence>
<evidence type="ECO:0000256" key="7">
    <source>
        <dbReference type="ARBA" id="ARBA00023136"/>
    </source>
</evidence>
<dbReference type="OrthoDB" id="7051241at2"/>
<dbReference type="RefSeq" id="WP_103098370.1">
    <property type="nucleotide sequence ID" value="NZ_LYMM01000062.1"/>
</dbReference>
<dbReference type="GO" id="GO:0009279">
    <property type="term" value="C:cell outer membrane"/>
    <property type="evidence" value="ECO:0007669"/>
    <property type="project" value="UniProtKB-SubCell"/>
</dbReference>
<comment type="caution">
    <text evidence="16">The sequence shown here is derived from an EMBL/GenBank/DDBJ whole genome shotgun (WGS) entry which is preliminary data.</text>
</comment>
<dbReference type="InterPro" id="IPR039426">
    <property type="entry name" value="TonB-dep_rcpt-like"/>
</dbReference>
<organism evidence="16 17">
    <name type="scientific">Novosphingobium guangzhouense</name>
    <dbReference type="NCBI Taxonomy" id="1850347"/>
    <lineage>
        <taxon>Bacteria</taxon>
        <taxon>Pseudomonadati</taxon>
        <taxon>Pseudomonadota</taxon>
        <taxon>Alphaproteobacteria</taxon>
        <taxon>Sphingomonadales</taxon>
        <taxon>Sphingomonadaceae</taxon>
        <taxon>Novosphingobium</taxon>
    </lineage>
</organism>
<evidence type="ECO:0000256" key="12">
    <source>
        <dbReference type="SAM" id="MobiDB-lite"/>
    </source>
</evidence>
<dbReference type="Gene3D" id="2.170.130.10">
    <property type="entry name" value="TonB-dependent receptor, plug domain"/>
    <property type="match status" value="1"/>
</dbReference>
<feature type="signal peptide" evidence="13">
    <location>
        <begin position="1"/>
        <end position="28"/>
    </location>
</feature>
<feature type="chain" id="PRO_5014375919" evidence="13">
    <location>
        <begin position="29"/>
        <end position="995"/>
    </location>
</feature>
<keyword evidence="5 13" id="KW-0732">Signal</keyword>
<proteinExistence type="inferred from homology"/>
<dbReference type="PROSITE" id="PS00430">
    <property type="entry name" value="TONB_DEPENDENT_REC_1"/>
    <property type="match status" value="1"/>
</dbReference>
<keyword evidence="16" id="KW-0675">Receptor</keyword>
<evidence type="ECO:0000256" key="9">
    <source>
        <dbReference type="PROSITE-ProRule" id="PRU01360"/>
    </source>
</evidence>
<dbReference type="InterPro" id="IPR037066">
    <property type="entry name" value="Plug_dom_sf"/>
</dbReference>
<evidence type="ECO:0000256" key="10">
    <source>
        <dbReference type="PROSITE-ProRule" id="PRU10143"/>
    </source>
</evidence>
<sequence length="995" mass="107298">MKTSRSALLLGVAAIPAIAVLAAAPARAQDTGAQDSTEAAEDAGDSIVVTGTRITVPAGFDNPNPVVSITSQTIEQSGQVNITEFLTQSPALLGSRRAIDSAGSNLPNGQLTGVNLLNLRNLGTARTLVLVDGRRHVAGYPGTASVDTNTIPTDLIESVDVLTGGVSAIYGADGVSGVVNFIMKKDFEGLRIRAQNSISQRGDAGEKFLAATAGTNFDDGKGNITVAYEFNKTDRFSQRKRLNYGKTGPTWTFVRNPADGAPGSASDDPNVPDRVLMNNLRWADSSMGGAIDIDFDGVPDFTGEGTPYDLGTYVPGTAFTVGGDSTPRDSYYGDYTPYLRRHMFNVMGHYEVSPALNFYAEAKYVKSKAFTYAQPTYDFFTELFADNYYLNERFGADAPDGALVSRDNFDFGIRRSELDRELWRTVVGANGDLTPHLKYDASFVFGQSTQRATASGDRILDRYSAALDAVSDGNGGVTCRINLPGQTEIMGNSYGSPYYAGAPLTFQPGQCVPLNVLGNGSPSPEALAFILATHTDYARLRQYVGSASISGDTGGFFELPGGPIGFAAGLEYRKESSRQVPSYYTQNGFLADSAQATIDTGSYDVKEAYAEVRLPILLDAPLAHELSLGGAFRVSDYSTVGTTTAWNVSGTYAPITDVSFRGTYSVSVRAPNITELFAGTSGGYEFITDPCGPERIAEGTSTRAANCTAALTAAGLTPQQIINFNPADDQTSPQNSSLLGTQGGNPSLREEKAKTWTAGVVLRPQFLPGFTLSADWYNIRITQAINYSTAQDIVDLCYDQPTLENQYCSLISRSGTTGYINDFSVVPQNVASYKTAGLDLNLKYRFEASPEVGSFMLSLVGNYLNKLEFVPSPGAVAENERDSSDYPAPKFSATFDLTWIKGPFSLNYGINWFDKTRRVTREQEAANPDYVPAGYIWYKEKWEHELYASYNVDDRFTLYGGINNLFDTKPDVGAVAYPISAVGRSFFMGIKANVF</sequence>
<evidence type="ECO:0000256" key="6">
    <source>
        <dbReference type="ARBA" id="ARBA00023077"/>
    </source>
</evidence>
<feature type="domain" description="TonB-dependent receptor plug" evidence="15">
    <location>
        <begin position="61"/>
        <end position="178"/>
    </location>
</feature>
<evidence type="ECO:0000256" key="3">
    <source>
        <dbReference type="ARBA" id="ARBA00022452"/>
    </source>
</evidence>
<feature type="short sequence motif" description="TonB box" evidence="10">
    <location>
        <begin position="46"/>
        <end position="52"/>
    </location>
</feature>
<dbReference type="Proteomes" id="UP000236327">
    <property type="component" value="Unassembled WGS sequence"/>
</dbReference>
<dbReference type="EMBL" id="LYMM01000062">
    <property type="protein sequence ID" value="PNU03034.1"/>
    <property type="molecule type" value="Genomic_DNA"/>
</dbReference>
<reference evidence="16 17" key="1">
    <citation type="submission" date="2016-05" db="EMBL/GenBank/DDBJ databases">
        <title>Complete genome sequence of Novosphingobium guangzhouense SA925(T).</title>
        <authorList>
            <person name="Sha S."/>
        </authorList>
    </citation>
    <scope>NUCLEOTIDE SEQUENCE [LARGE SCALE GENOMIC DNA]</scope>
    <source>
        <strain evidence="16 17">SA925</strain>
    </source>
</reference>
<dbReference type="InterPro" id="IPR012910">
    <property type="entry name" value="Plug_dom"/>
</dbReference>
<dbReference type="InterPro" id="IPR010916">
    <property type="entry name" value="TonB_box_CS"/>
</dbReference>
<keyword evidence="4 9" id="KW-0812">Transmembrane</keyword>
<evidence type="ECO:0000256" key="2">
    <source>
        <dbReference type="ARBA" id="ARBA00022448"/>
    </source>
</evidence>
<feature type="compositionally biased region" description="Polar residues" evidence="12">
    <location>
        <begin position="723"/>
        <end position="740"/>
    </location>
</feature>
<comment type="similarity">
    <text evidence="9 11">Belongs to the TonB-dependent receptor family.</text>
</comment>
<feature type="region of interest" description="Disordered" evidence="12">
    <location>
        <begin position="723"/>
        <end position="746"/>
    </location>
</feature>
<keyword evidence="3 9" id="KW-1134">Transmembrane beta strand</keyword>
<keyword evidence="8 9" id="KW-0998">Cell outer membrane</keyword>
<dbReference type="PANTHER" id="PTHR47234:SF2">
    <property type="entry name" value="TONB-DEPENDENT RECEPTOR"/>
    <property type="match status" value="1"/>
</dbReference>
<evidence type="ECO:0000256" key="8">
    <source>
        <dbReference type="ARBA" id="ARBA00023237"/>
    </source>
</evidence>
<dbReference type="SUPFAM" id="SSF56935">
    <property type="entry name" value="Porins"/>
    <property type="match status" value="1"/>
</dbReference>
<dbReference type="Pfam" id="PF07715">
    <property type="entry name" value="Plug"/>
    <property type="match status" value="1"/>
</dbReference>
<evidence type="ECO:0000256" key="13">
    <source>
        <dbReference type="SAM" id="SignalP"/>
    </source>
</evidence>
<evidence type="ECO:0000256" key="5">
    <source>
        <dbReference type="ARBA" id="ARBA00022729"/>
    </source>
</evidence>
<keyword evidence="17" id="KW-1185">Reference proteome</keyword>